<protein>
    <submittedName>
        <fullName evidence="1">Uncharacterized protein</fullName>
    </submittedName>
</protein>
<comment type="caution">
    <text evidence="1">The sequence shown here is derived from an EMBL/GenBank/DDBJ whole genome shotgun (WGS) entry which is preliminary data.</text>
</comment>
<dbReference type="AlphaFoldDB" id="A0A5C4XQR9"/>
<dbReference type="Proteomes" id="UP000311605">
    <property type="component" value="Unassembled WGS sequence"/>
</dbReference>
<organism evidence="1 2">
    <name type="scientific">Aliirhizobium smilacinae</name>
    <dbReference type="NCBI Taxonomy" id="1395944"/>
    <lineage>
        <taxon>Bacteria</taxon>
        <taxon>Pseudomonadati</taxon>
        <taxon>Pseudomonadota</taxon>
        <taxon>Alphaproteobacteria</taxon>
        <taxon>Hyphomicrobiales</taxon>
        <taxon>Rhizobiaceae</taxon>
        <taxon>Aliirhizobium</taxon>
    </lineage>
</organism>
<accession>A0A5C4XQR9</accession>
<name>A0A5C4XQR9_9HYPH</name>
<sequence>MFTKPISEEDFVTAMTGLEGAPLDISASHFTNGKTVRLLAARYEPAHHAVAPFSRAHLIKSIEHLLQVPETGKVSIYDIAHGRPMYLNDLASSFPSLVIYVARSGKKAFAIIKAIDRTNPDADKFWHGYHGNEKLPSSSAA</sequence>
<dbReference type="RefSeq" id="WP_139671499.1">
    <property type="nucleotide sequence ID" value="NZ_VDMN01000001.1"/>
</dbReference>
<evidence type="ECO:0000313" key="2">
    <source>
        <dbReference type="Proteomes" id="UP000311605"/>
    </source>
</evidence>
<keyword evidence="2" id="KW-1185">Reference proteome</keyword>
<proteinExistence type="predicted"/>
<gene>
    <name evidence="1" type="ORF">FHP24_00760</name>
</gene>
<dbReference type="OrthoDB" id="9781691at2"/>
<reference evidence="1 2" key="1">
    <citation type="submission" date="2019-06" db="EMBL/GenBank/DDBJ databases">
        <title>The draft genome of Rhizobium smilacinae PTYR-5.</title>
        <authorList>
            <person name="Liu L."/>
            <person name="Li L."/>
            <person name="Zhang X."/>
        </authorList>
    </citation>
    <scope>NUCLEOTIDE SEQUENCE [LARGE SCALE GENOMIC DNA]</scope>
    <source>
        <strain evidence="1 2">PTYR-5</strain>
    </source>
</reference>
<evidence type="ECO:0000313" key="1">
    <source>
        <dbReference type="EMBL" id="TNM64870.1"/>
    </source>
</evidence>
<dbReference type="EMBL" id="VDMN01000001">
    <property type="protein sequence ID" value="TNM64870.1"/>
    <property type="molecule type" value="Genomic_DNA"/>
</dbReference>